<accession>A0A1X0QXH8</accession>
<evidence type="ECO:0008006" key="3">
    <source>
        <dbReference type="Google" id="ProtNLM"/>
    </source>
</evidence>
<dbReference type="Proteomes" id="UP000242414">
    <property type="component" value="Unassembled WGS sequence"/>
</dbReference>
<dbReference type="AlphaFoldDB" id="A0A1X0QXH8"/>
<evidence type="ECO:0000313" key="2">
    <source>
        <dbReference type="EMBL" id="ORE04477.1"/>
    </source>
</evidence>
<reference evidence="2" key="1">
    <citation type="journal article" date="2016" name="Proc. Natl. Acad. Sci. U.S.A.">
        <title>Lipid metabolic changes in an early divergent fungus govern the establishment of a mutualistic symbiosis with endobacteria.</title>
        <authorList>
            <person name="Lastovetsky O.A."/>
            <person name="Gaspar M.L."/>
            <person name="Mondo S.J."/>
            <person name="LaButti K.M."/>
            <person name="Sandor L."/>
            <person name="Grigoriev I.V."/>
            <person name="Henry S.A."/>
            <person name="Pawlowska T.E."/>
        </authorList>
    </citation>
    <scope>NUCLEOTIDE SEQUENCE [LARGE SCALE GENOMIC DNA]</scope>
    <source>
        <strain evidence="2">ATCC 52814</strain>
    </source>
</reference>
<sequence length="152" mass="17863">MVKFTPNALLEDVAELDKLVFANSQAKLNQELHSFVEHFEKKSISSEELAKTYVALTGCHLKLKQTKTVDSTISTSMEETQQLLEQLLTTIQHEKQSPSLQQEYEEYQKDKDKRKRMALEELRREADRLDEYYARKTRDSIHHHLVGTQQWL</sequence>
<dbReference type="OrthoDB" id="2260421at2759"/>
<protein>
    <recommendedName>
        <fullName evidence="3">Biogenesis of lysosome-related organelles complex 1 subunit 5</fullName>
    </recommendedName>
</protein>
<proteinExistence type="predicted"/>
<gene>
    <name evidence="2" type="ORF">BCV72DRAFT_307285</name>
</gene>
<dbReference type="EMBL" id="KV921970">
    <property type="protein sequence ID" value="ORE04477.1"/>
    <property type="molecule type" value="Genomic_DNA"/>
</dbReference>
<organism evidence="2">
    <name type="scientific">Rhizopus microsporus var. microsporus</name>
    <dbReference type="NCBI Taxonomy" id="86635"/>
    <lineage>
        <taxon>Eukaryota</taxon>
        <taxon>Fungi</taxon>
        <taxon>Fungi incertae sedis</taxon>
        <taxon>Mucoromycota</taxon>
        <taxon>Mucoromycotina</taxon>
        <taxon>Mucoromycetes</taxon>
        <taxon>Mucorales</taxon>
        <taxon>Mucorineae</taxon>
        <taxon>Rhizopodaceae</taxon>
        <taxon>Rhizopus</taxon>
    </lineage>
</organism>
<name>A0A1X0QXH8_RHIZD</name>
<feature type="coiled-coil region" evidence="1">
    <location>
        <begin position="77"/>
        <end position="139"/>
    </location>
</feature>
<evidence type="ECO:0000256" key="1">
    <source>
        <dbReference type="SAM" id="Coils"/>
    </source>
</evidence>
<keyword evidence="1" id="KW-0175">Coiled coil</keyword>
<dbReference type="VEuPathDB" id="FungiDB:BCV72DRAFT_307285"/>